<dbReference type="InterPro" id="IPR050155">
    <property type="entry name" value="HAD-like_hydrolase_sf"/>
</dbReference>
<dbReference type="SUPFAM" id="SSF56784">
    <property type="entry name" value="HAD-like"/>
    <property type="match status" value="1"/>
</dbReference>
<dbReference type="SFLD" id="SFLDG01135">
    <property type="entry name" value="C1.5.6:_HAD__Beta-PGM__Phospha"/>
    <property type="match status" value="1"/>
</dbReference>
<dbReference type="GO" id="GO:0008967">
    <property type="term" value="F:phosphoglycolate phosphatase activity"/>
    <property type="evidence" value="ECO:0007669"/>
    <property type="project" value="TreeGrafter"/>
</dbReference>
<dbReference type="EMBL" id="SHBP01000004">
    <property type="protein sequence ID" value="RZO20514.1"/>
    <property type="molecule type" value="Genomic_DNA"/>
</dbReference>
<dbReference type="GO" id="GO:0006281">
    <property type="term" value="P:DNA repair"/>
    <property type="evidence" value="ECO:0007669"/>
    <property type="project" value="TreeGrafter"/>
</dbReference>
<dbReference type="SFLD" id="SFLDG01129">
    <property type="entry name" value="C1.5:_HAD__Beta-PGM__Phosphata"/>
    <property type="match status" value="1"/>
</dbReference>
<reference evidence="1 2" key="1">
    <citation type="submission" date="2019-02" db="EMBL/GenBank/DDBJ databases">
        <title>Prokaryotic population dynamics and viral predation in marine succession experiment using metagenomics: the confinement effect.</title>
        <authorList>
            <person name="Haro-Moreno J.M."/>
            <person name="Rodriguez-Valera F."/>
            <person name="Lopez-Perez M."/>
        </authorList>
    </citation>
    <scope>NUCLEOTIDE SEQUENCE [LARGE SCALE GENOMIC DNA]</scope>
    <source>
        <strain evidence="1">MED-G170</strain>
    </source>
</reference>
<dbReference type="Pfam" id="PF13419">
    <property type="entry name" value="HAD_2"/>
    <property type="match status" value="1"/>
</dbReference>
<dbReference type="GO" id="GO:0005829">
    <property type="term" value="C:cytosol"/>
    <property type="evidence" value="ECO:0007669"/>
    <property type="project" value="TreeGrafter"/>
</dbReference>
<proteinExistence type="predicted"/>
<evidence type="ECO:0000313" key="2">
    <source>
        <dbReference type="Proteomes" id="UP000315889"/>
    </source>
</evidence>
<dbReference type="NCBIfam" id="TIGR01549">
    <property type="entry name" value="HAD-SF-IA-v1"/>
    <property type="match status" value="1"/>
</dbReference>
<dbReference type="PANTHER" id="PTHR43434">
    <property type="entry name" value="PHOSPHOGLYCOLATE PHOSPHATASE"/>
    <property type="match status" value="1"/>
</dbReference>
<dbReference type="SFLD" id="SFLDS00003">
    <property type="entry name" value="Haloacid_Dehalogenase"/>
    <property type="match status" value="1"/>
</dbReference>
<dbReference type="Gene3D" id="3.40.50.1000">
    <property type="entry name" value="HAD superfamily/HAD-like"/>
    <property type="match status" value="1"/>
</dbReference>
<dbReference type="InterPro" id="IPR041492">
    <property type="entry name" value="HAD_2"/>
</dbReference>
<dbReference type="InterPro" id="IPR023214">
    <property type="entry name" value="HAD_sf"/>
</dbReference>
<name>A0A520MH15_9GAMM</name>
<comment type="caution">
    <text evidence="1">The sequence shown here is derived from an EMBL/GenBank/DDBJ whole genome shotgun (WGS) entry which is preliminary data.</text>
</comment>
<dbReference type="InterPro" id="IPR023198">
    <property type="entry name" value="PGP-like_dom2"/>
</dbReference>
<dbReference type="Gene3D" id="1.10.150.240">
    <property type="entry name" value="Putative phosphatase, domain 2"/>
    <property type="match status" value="1"/>
</dbReference>
<evidence type="ECO:0000313" key="1">
    <source>
        <dbReference type="EMBL" id="RZO20514.1"/>
    </source>
</evidence>
<accession>A0A520MH15</accession>
<protein>
    <submittedName>
        <fullName evidence="1">HAD family hydrolase</fullName>
    </submittedName>
</protein>
<organism evidence="1 2">
    <name type="scientific">SAR92 clade bacterium</name>
    <dbReference type="NCBI Taxonomy" id="2315479"/>
    <lineage>
        <taxon>Bacteria</taxon>
        <taxon>Pseudomonadati</taxon>
        <taxon>Pseudomonadota</taxon>
        <taxon>Gammaproteobacteria</taxon>
        <taxon>Cellvibrionales</taxon>
        <taxon>Porticoccaceae</taxon>
        <taxon>SAR92 clade</taxon>
    </lineage>
</organism>
<keyword evidence="1" id="KW-0378">Hydrolase</keyword>
<dbReference type="AlphaFoldDB" id="A0A520MH15"/>
<dbReference type="InterPro" id="IPR006439">
    <property type="entry name" value="HAD-SF_hydro_IA"/>
</dbReference>
<dbReference type="PANTHER" id="PTHR43434:SF24">
    <property type="entry name" value="HYDROLASE-RELATED"/>
    <property type="match status" value="1"/>
</dbReference>
<dbReference type="Proteomes" id="UP000315889">
    <property type="component" value="Unassembled WGS sequence"/>
</dbReference>
<sequence>MTKPRLLIFDWDGTLCDSVDKISNCIRLAAADVGLTVPSRRSAADIIGLGLVEATNQLFPGLDGTDVKAFTELYSRHFREQDKAPCQFFPGVTQTLDVLKSQGYILAVATGKSRAGLDRVLATRDMGDYFDGSRCADETMSKPNPLMLNELLDEFSVSSTEALMIGDTEFDLSMAKQASIRSIGVNYGAHSKERLEFYHPVACVDSFSDILKYL</sequence>
<gene>
    <name evidence="1" type="ORF">EVB03_04450</name>
</gene>
<dbReference type="InterPro" id="IPR036412">
    <property type="entry name" value="HAD-like_sf"/>
</dbReference>